<evidence type="ECO:0000256" key="1">
    <source>
        <dbReference type="ARBA" id="ARBA00011643"/>
    </source>
</evidence>
<evidence type="ECO:0000313" key="4">
    <source>
        <dbReference type="Proteomes" id="UP000053860"/>
    </source>
</evidence>
<evidence type="ECO:0000313" key="3">
    <source>
        <dbReference type="EMBL" id="KUK78668.1"/>
    </source>
</evidence>
<comment type="subunit">
    <text evidence="1">Homohexamer.</text>
</comment>
<dbReference type="InterPro" id="IPR028979">
    <property type="entry name" value="Ser_kin/Pase_Hpr-like_N_sf"/>
</dbReference>
<dbReference type="GO" id="GO:0005524">
    <property type="term" value="F:ATP binding"/>
    <property type="evidence" value="ECO:0007669"/>
    <property type="project" value="InterPro"/>
</dbReference>
<dbReference type="Gene3D" id="3.40.1390.20">
    <property type="entry name" value="HprK N-terminal domain-like"/>
    <property type="match status" value="1"/>
</dbReference>
<gene>
    <name evidence="3" type="ORF">XD92_0130</name>
</gene>
<comment type="caution">
    <text evidence="3">The sequence shown here is derived from an EMBL/GenBank/DDBJ whole genome shotgun (WGS) entry which is preliminary data.</text>
</comment>
<dbReference type="Pfam" id="PF02603">
    <property type="entry name" value="Hpr_kinase_N"/>
    <property type="match status" value="1"/>
</dbReference>
<dbReference type="SUPFAM" id="SSF75138">
    <property type="entry name" value="HprK N-terminal domain-like"/>
    <property type="match status" value="1"/>
</dbReference>
<dbReference type="InterPro" id="IPR011126">
    <property type="entry name" value="Hpr_kin/Pase_Hpr_N"/>
</dbReference>
<protein>
    <recommendedName>
        <fullName evidence="2">HPr(Ser) kinase/phosphorylase N-terminal domain-containing protein</fullName>
    </recommendedName>
</protein>
<proteinExistence type="predicted"/>
<reference evidence="4" key="1">
    <citation type="journal article" date="2015" name="MBio">
        <title>Genome-Resolved Metagenomic Analysis Reveals Roles for Candidate Phyla and Other Microbial Community Members in Biogeochemical Transformations in Oil Reservoirs.</title>
        <authorList>
            <person name="Hu P."/>
            <person name="Tom L."/>
            <person name="Singh A."/>
            <person name="Thomas B.C."/>
            <person name="Baker B.J."/>
            <person name="Piceno Y.M."/>
            <person name="Andersen G.L."/>
            <person name="Banfield J.F."/>
        </authorList>
    </citation>
    <scope>NUCLEOTIDE SEQUENCE [LARGE SCALE GENOMIC DNA]</scope>
</reference>
<organism evidence="3 4">
    <name type="scientific">Proteiniphilum acetatigenes</name>
    <dbReference type="NCBI Taxonomy" id="294710"/>
    <lineage>
        <taxon>Bacteria</taxon>
        <taxon>Pseudomonadati</taxon>
        <taxon>Bacteroidota</taxon>
        <taxon>Bacteroidia</taxon>
        <taxon>Bacteroidales</taxon>
        <taxon>Dysgonomonadaceae</taxon>
        <taxon>Proteiniphilum</taxon>
    </lineage>
</organism>
<dbReference type="EMBL" id="LGGN01000011">
    <property type="protein sequence ID" value="KUK78668.1"/>
    <property type="molecule type" value="Genomic_DNA"/>
</dbReference>
<feature type="domain" description="HPr(Ser) kinase/phosphorylase N-terminal" evidence="2">
    <location>
        <begin position="61"/>
        <end position="103"/>
    </location>
</feature>
<dbReference type="GO" id="GO:0000155">
    <property type="term" value="F:phosphorelay sensor kinase activity"/>
    <property type="evidence" value="ECO:0007669"/>
    <property type="project" value="InterPro"/>
</dbReference>
<dbReference type="Proteomes" id="UP000053860">
    <property type="component" value="Unassembled WGS sequence"/>
</dbReference>
<dbReference type="GO" id="GO:0006109">
    <property type="term" value="P:regulation of carbohydrate metabolic process"/>
    <property type="evidence" value="ECO:0007669"/>
    <property type="project" value="InterPro"/>
</dbReference>
<dbReference type="PATRIC" id="fig|294710.3.peg.67"/>
<dbReference type="AlphaFoldDB" id="A0A101HKV1"/>
<name>A0A101HKV1_9BACT</name>
<sequence length="114" mass="12768">MNLHQLNQIFNGTILMDGHIPGDYTKAFASDLMSDVLRFRMENTVLITGLCTVQVLRTAEMSNITCIIFARGKKVTPDMLALAKEHHIAIIESELTLFEICGRLYQGGLEPVCR</sequence>
<accession>A0A101HKV1</accession>
<evidence type="ECO:0000259" key="2">
    <source>
        <dbReference type="Pfam" id="PF02603"/>
    </source>
</evidence>